<dbReference type="InterPro" id="IPR013783">
    <property type="entry name" value="Ig-like_fold"/>
</dbReference>
<accession>A0ABR8T181</accession>
<protein>
    <submittedName>
        <fullName evidence="5">Rhamnogalacturonan lyase</fullName>
    </submittedName>
</protein>
<dbReference type="EMBL" id="JACSQL010000007">
    <property type="protein sequence ID" value="MBD7969526.1"/>
    <property type="molecule type" value="Genomic_DNA"/>
</dbReference>
<organism evidence="5 6">
    <name type="scientific">Paenibacillus gallinarum</name>
    <dbReference type="NCBI Taxonomy" id="2762232"/>
    <lineage>
        <taxon>Bacteria</taxon>
        <taxon>Bacillati</taxon>
        <taxon>Bacillota</taxon>
        <taxon>Bacilli</taxon>
        <taxon>Bacillales</taxon>
        <taxon>Paenibacillaceae</taxon>
        <taxon>Paenibacillus</taxon>
    </lineage>
</organism>
<dbReference type="CDD" id="cd10318">
    <property type="entry name" value="RGL11"/>
    <property type="match status" value="1"/>
</dbReference>
<dbReference type="PANTHER" id="PTHR43118">
    <property type="entry name" value="RHAMNOGALACTURONAN LYASE (EUROFUNG)"/>
    <property type="match status" value="1"/>
</dbReference>
<keyword evidence="6" id="KW-1185">Reference proteome</keyword>
<dbReference type="Pfam" id="PF18370">
    <property type="entry name" value="RGI_lyase"/>
    <property type="match status" value="1"/>
</dbReference>
<evidence type="ECO:0000256" key="1">
    <source>
        <dbReference type="SAM" id="SignalP"/>
    </source>
</evidence>
<feature type="chain" id="PRO_5046266724" evidence="1">
    <location>
        <begin position="33"/>
        <end position="855"/>
    </location>
</feature>
<keyword evidence="1" id="KW-0732">Signal</keyword>
<feature type="domain" description="Rhamnogalacturonan I lyase beta-sheet" evidence="2">
    <location>
        <begin position="49"/>
        <end position="139"/>
    </location>
</feature>
<dbReference type="InterPro" id="IPR041624">
    <property type="entry name" value="RGI_lyase"/>
</dbReference>
<keyword evidence="5" id="KW-0456">Lyase</keyword>
<reference evidence="5 6" key="1">
    <citation type="submission" date="2020-08" db="EMBL/GenBank/DDBJ databases">
        <title>A Genomic Blueprint of the Chicken Gut Microbiome.</title>
        <authorList>
            <person name="Gilroy R."/>
            <person name="Ravi A."/>
            <person name="Getino M."/>
            <person name="Pursley I."/>
            <person name="Horton D.L."/>
            <person name="Alikhan N.-F."/>
            <person name="Baker D."/>
            <person name="Gharbi K."/>
            <person name="Hall N."/>
            <person name="Watson M."/>
            <person name="Adriaenssens E.M."/>
            <person name="Foster-Nyarko E."/>
            <person name="Jarju S."/>
            <person name="Secka A."/>
            <person name="Antonio M."/>
            <person name="Oren A."/>
            <person name="Chaudhuri R."/>
            <person name="La Ragione R.M."/>
            <person name="Hildebrand F."/>
            <person name="Pallen M.J."/>
        </authorList>
    </citation>
    <scope>NUCLEOTIDE SEQUENCE [LARGE SCALE GENOMIC DNA]</scope>
    <source>
        <strain evidence="5 6">Sa2BVA9</strain>
    </source>
</reference>
<dbReference type="Proteomes" id="UP000608071">
    <property type="component" value="Unassembled WGS sequence"/>
</dbReference>
<comment type="caution">
    <text evidence="5">The sequence shown here is derived from an EMBL/GenBank/DDBJ whole genome shotgun (WGS) entry which is preliminary data.</text>
</comment>
<feature type="domain" description="FIMAH" evidence="4">
    <location>
        <begin position="775"/>
        <end position="851"/>
    </location>
</feature>
<name>A0ABR8T181_9BACL</name>
<evidence type="ECO:0000259" key="3">
    <source>
        <dbReference type="Pfam" id="PF21348"/>
    </source>
</evidence>
<dbReference type="InterPro" id="IPR054470">
    <property type="entry name" value="FIMAH_dom"/>
</dbReference>
<dbReference type="Pfam" id="PF21348">
    <property type="entry name" value="RGL11_C"/>
    <property type="match status" value="2"/>
</dbReference>
<gene>
    <name evidence="5" type="ORF">H9647_15785</name>
</gene>
<dbReference type="RefSeq" id="WP_191801663.1">
    <property type="nucleotide sequence ID" value="NZ_JACSQL010000007.1"/>
</dbReference>
<dbReference type="InterPro" id="IPR034641">
    <property type="entry name" value="RGL11"/>
</dbReference>
<feature type="domain" description="Rhamnogalacturonan lyase family 11 C-terminal" evidence="3">
    <location>
        <begin position="143"/>
        <end position="255"/>
    </location>
</feature>
<evidence type="ECO:0000259" key="4">
    <source>
        <dbReference type="Pfam" id="PF22888"/>
    </source>
</evidence>
<feature type="signal peptide" evidence="1">
    <location>
        <begin position="1"/>
        <end position="32"/>
    </location>
</feature>
<dbReference type="InterPro" id="IPR049366">
    <property type="entry name" value="RGL11_C"/>
</dbReference>
<proteinExistence type="predicted"/>
<dbReference type="PANTHER" id="PTHR43118:SF1">
    <property type="entry name" value="RHAMNOGALACTURONAN LYASE (EUROFUNG)"/>
    <property type="match status" value="1"/>
</dbReference>
<sequence length="855" mass="94732">MPKATNKLHIWKKAAAAGISAVLLSTGGFASAAQNISGKGHQNMENRIQMEYLDRGLIAVKTGEGNFLSWRLLAQEVSVSSETGLTGTDFHVYRDGKFVGEVTNSTNFLDPAGVAGSSYYVCAVSNGKEVDQSNSVTPWNNGYYDLPIQKPADGITPAGETYSYSANDMSVGDVDGDGQLEYFVKWDPSNAKDVSQVGYTGNTYVDAYTLTGELLYRIDLGVNIRSGAHYTQFLVYDFDGDGKAELMFKTAPGTKILHYNKQGEVTSEEYITMLDENLAAGYTNEDDYRVSREGYYEHMVDMFMDWHDYEEVRNGSWPQTLEEAFGIETKYEYPLSRTDAEQLTDYFMDVFAPSKDANRNKFREFEGFILSGPEYLTVFEGATGQELKTIRYKPGRTDDGLRWGDYAMNRIEPGNRVDRFLSGVAYLDGQQPYAVFARGYYTRTTLVSYNWDGTNLNEYWYVDSGWAPMTNPFRDGPHGRPGTDPEYGQITTQGAHSLSVADVDGDGKQEIVYGSTTIDHDGSVLSNSSAVMPPTSANPGAIANLGHGDALHVANIDPTREGLEVYMVHEGGPYAPYGYALRDAKTGEVIYGGYTGKDTGRGMIGDIDPDHPGLETWAVGVYTAQGEKISDKMPGTNMSIKWSKDMTTQIINGALENTPTIDDWKKGTVLTAEGTRTNNHTKGTPSLVADVFGDWREEMLVRTVDSSAIRIYTNTEVTERKLHTLLHDPQYRAGVATQNTGYNQPVYTSYYFASDTDFSKVNIPNVFIPGLLNVLEQHHGTYVEQGELGGAVVNQTTNSLKQARHHFDKKDLKQASSFLEKYISQLTKRDGKDTISDKAKLNLIHHAELLVDQLK</sequence>
<evidence type="ECO:0000313" key="6">
    <source>
        <dbReference type="Proteomes" id="UP000608071"/>
    </source>
</evidence>
<dbReference type="Pfam" id="PF22888">
    <property type="entry name" value="FIMAH"/>
    <property type="match status" value="1"/>
</dbReference>
<feature type="domain" description="Rhamnogalacturonan lyase family 11 C-terminal" evidence="3">
    <location>
        <begin position="360"/>
        <end position="756"/>
    </location>
</feature>
<evidence type="ECO:0000313" key="5">
    <source>
        <dbReference type="EMBL" id="MBD7969526.1"/>
    </source>
</evidence>
<evidence type="ECO:0000259" key="2">
    <source>
        <dbReference type="Pfam" id="PF18370"/>
    </source>
</evidence>
<dbReference type="GO" id="GO:0016829">
    <property type="term" value="F:lyase activity"/>
    <property type="evidence" value="ECO:0007669"/>
    <property type="project" value="UniProtKB-KW"/>
</dbReference>
<dbReference type="Gene3D" id="2.60.40.10">
    <property type="entry name" value="Immunoglobulins"/>
    <property type="match status" value="1"/>
</dbReference>
<dbReference type="SUPFAM" id="SSF69318">
    <property type="entry name" value="Integrin alpha N-terminal domain"/>
    <property type="match status" value="1"/>
</dbReference>
<dbReference type="InterPro" id="IPR028994">
    <property type="entry name" value="Integrin_alpha_N"/>
</dbReference>